<protein>
    <submittedName>
        <fullName evidence="1">Uncharacterized protein</fullName>
    </submittedName>
</protein>
<dbReference type="RefSeq" id="XP_003139129.1">
    <property type="nucleotide sequence ID" value="XM_003139081.1"/>
</dbReference>
<organism evidence="1">
    <name type="scientific">Loa loa</name>
    <name type="common">Eye worm</name>
    <name type="synonym">Filaria loa</name>
    <dbReference type="NCBI Taxonomy" id="7209"/>
    <lineage>
        <taxon>Eukaryota</taxon>
        <taxon>Metazoa</taxon>
        <taxon>Ecdysozoa</taxon>
        <taxon>Nematoda</taxon>
        <taxon>Chromadorea</taxon>
        <taxon>Rhabditida</taxon>
        <taxon>Spirurina</taxon>
        <taxon>Spiruromorpha</taxon>
        <taxon>Filarioidea</taxon>
        <taxon>Onchocercidae</taxon>
        <taxon>Loa</taxon>
    </lineage>
</organism>
<dbReference type="AlphaFoldDB" id="A0A1S0U4F2"/>
<dbReference type="KEGG" id="loa:LOAG_03544"/>
<evidence type="ECO:0000313" key="1">
    <source>
        <dbReference type="EMBL" id="EFO24937.1"/>
    </source>
</evidence>
<sequence>MASTPPCISLLGKTALQREEKLFFAFLEKGGRKLYPQHVPEYDSQYLTIDNDIINQAMPPQEEKNMVKDDVIKPSPYFLNVVHTAMGTVPYYLLITMAETPE</sequence>
<proteinExistence type="predicted"/>
<gene>
    <name evidence="1" type="ORF">LOAG_03544</name>
</gene>
<dbReference type="InParanoid" id="A0A1S0U4F2"/>
<dbReference type="CTD" id="9940939"/>
<accession>A0A1S0U4F2</accession>
<dbReference type="EMBL" id="JH712336">
    <property type="protein sequence ID" value="EFO24937.1"/>
    <property type="molecule type" value="Genomic_DNA"/>
</dbReference>
<reference evidence="1" key="1">
    <citation type="submission" date="2012-04" db="EMBL/GenBank/DDBJ databases">
        <title>The Genome Sequence of Loa loa.</title>
        <authorList>
            <consortium name="The Broad Institute Genome Sequencing Platform"/>
            <consortium name="Broad Institute Genome Sequencing Center for Infectious Disease"/>
            <person name="Nutman T.B."/>
            <person name="Fink D.L."/>
            <person name="Russ C."/>
            <person name="Young S."/>
            <person name="Zeng Q."/>
            <person name="Gargeya S."/>
            <person name="Alvarado L."/>
            <person name="Berlin A."/>
            <person name="Chapman S.B."/>
            <person name="Chen Z."/>
            <person name="Freedman E."/>
            <person name="Gellesch M."/>
            <person name="Goldberg J."/>
            <person name="Griggs A."/>
            <person name="Gujja S."/>
            <person name="Heilman E.R."/>
            <person name="Heiman D."/>
            <person name="Howarth C."/>
            <person name="Mehta T."/>
            <person name="Neiman D."/>
            <person name="Pearson M."/>
            <person name="Roberts A."/>
            <person name="Saif S."/>
            <person name="Shea T."/>
            <person name="Shenoy N."/>
            <person name="Sisk P."/>
            <person name="Stolte C."/>
            <person name="Sykes S."/>
            <person name="White J."/>
            <person name="Yandava C."/>
            <person name="Haas B."/>
            <person name="Henn M.R."/>
            <person name="Nusbaum C."/>
            <person name="Birren B."/>
        </authorList>
    </citation>
    <scope>NUCLEOTIDE SEQUENCE [LARGE SCALE GENOMIC DNA]</scope>
</reference>
<dbReference type="GeneID" id="9940939"/>
<name>A0A1S0U4F2_LOALO</name>